<protein>
    <submittedName>
        <fullName evidence="1">Uncharacterized protein</fullName>
    </submittedName>
</protein>
<comment type="caution">
    <text evidence="1">The sequence shown here is derived from an EMBL/GenBank/DDBJ whole genome shotgun (WGS) entry which is preliminary data.</text>
</comment>
<evidence type="ECO:0000313" key="2">
    <source>
        <dbReference type="Proteomes" id="UP001295423"/>
    </source>
</evidence>
<dbReference type="Proteomes" id="UP001295423">
    <property type="component" value="Unassembled WGS sequence"/>
</dbReference>
<name>A0AAD2CQJ5_9STRA</name>
<sequence length="148" mass="15263">MKSSISVIVTLAVAGLHHQTEGFIAPTPGRASSIRLDETTLEDWQLLDNGSLVGSVRDHPSLNDGDIITTSPLSSPGSVMVDGFVTTLSGSVYKLGRPMQLKSPNAVSSAVEEDGSSDRDSLLRVAGLVLTFASGVAVGIGVSNTGLQ</sequence>
<organism evidence="1 2">
    <name type="scientific">Cylindrotheca closterium</name>
    <dbReference type="NCBI Taxonomy" id="2856"/>
    <lineage>
        <taxon>Eukaryota</taxon>
        <taxon>Sar</taxon>
        <taxon>Stramenopiles</taxon>
        <taxon>Ochrophyta</taxon>
        <taxon>Bacillariophyta</taxon>
        <taxon>Bacillariophyceae</taxon>
        <taxon>Bacillariophycidae</taxon>
        <taxon>Bacillariales</taxon>
        <taxon>Bacillariaceae</taxon>
        <taxon>Cylindrotheca</taxon>
    </lineage>
</organism>
<keyword evidence="2" id="KW-1185">Reference proteome</keyword>
<dbReference type="AlphaFoldDB" id="A0AAD2CQJ5"/>
<accession>A0AAD2CQJ5</accession>
<evidence type="ECO:0000313" key="1">
    <source>
        <dbReference type="EMBL" id="CAJ1943108.1"/>
    </source>
</evidence>
<gene>
    <name evidence="1" type="ORF">CYCCA115_LOCUS8281</name>
</gene>
<reference evidence="1" key="1">
    <citation type="submission" date="2023-08" db="EMBL/GenBank/DDBJ databases">
        <authorList>
            <person name="Audoor S."/>
            <person name="Bilcke G."/>
        </authorList>
    </citation>
    <scope>NUCLEOTIDE SEQUENCE</scope>
</reference>
<proteinExistence type="predicted"/>
<dbReference type="EMBL" id="CAKOGP040001112">
    <property type="protein sequence ID" value="CAJ1943108.1"/>
    <property type="molecule type" value="Genomic_DNA"/>
</dbReference>